<gene>
    <name evidence="4" type="ORF">HINF_LOCUS15483</name>
    <name evidence="7" type="ORF">HINF_LOCUS16557</name>
    <name evidence="8" type="ORF">HINF_LOCUS25414</name>
    <name evidence="5" type="ORF">HINF_LOCUS28876</name>
    <name evidence="6" type="ORF">HINF_LOCUS3292</name>
</gene>
<dbReference type="InterPro" id="IPR013766">
    <property type="entry name" value="Thioredoxin_domain"/>
</dbReference>
<evidence type="ECO:0000313" key="6">
    <source>
        <dbReference type="EMBL" id="CAL5975358.1"/>
    </source>
</evidence>
<keyword evidence="9" id="KW-1185">Reference proteome</keyword>
<evidence type="ECO:0000259" key="3">
    <source>
        <dbReference type="PROSITE" id="PS51352"/>
    </source>
</evidence>
<dbReference type="GO" id="GO:0006457">
    <property type="term" value="P:protein folding"/>
    <property type="evidence" value="ECO:0007669"/>
    <property type="project" value="TreeGrafter"/>
</dbReference>
<evidence type="ECO:0000256" key="2">
    <source>
        <dbReference type="ARBA" id="ARBA00022729"/>
    </source>
</evidence>
<feature type="domain" description="Thioredoxin" evidence="3">
    <location>
        <begin position="3"/>
        <end position="119"/>
    </location>
</feature>
<dbReference type="EMBL" id="CAXDID020000075">
    <property type="protein sequence ID" value="CAL6016235.1"/>
    <property type="molecule type" value="Genomic_DNA"/>
</dbReference>
<comment type="similarity">
    <text evidence="1">Belongs to the protein disulfide isomerase family.</text>
</comment>
<keyword evidence="4" id="KW-0413">Isomerase</keyword>
<evidence type="ECO:0000313" key="5">
    <source>
        <dbReference type="EMBL" id="CAI9941231.1"/>
    </source>
</evidence>
<reference evidence="4" key="1">
    <citation type="submission" date="2023-06" db="EMBL/GenBank/DDBJ databases">
        <authorList>
            <person name="Kurt Z."/>
        </authorList>
    </citation>
    <scope>NUCLEOTIDE SEQUENCE</scope>
</reference>
<evidence type="ECO:0000313" key="8">
    <source>
        <dbReference type="EMBL" id="CAL6016235.1"/>
    </source>
</evidence>
<keyword evidence="2" id="KW-0732">Signal</keyword>
<dbReference type="EMBL" id="CATOUU010000687">
    <property type="protein sequence ID" value="CAI9941231.1"/>
    <property type="molecule type" value="Genomic_DNA"/>
</dbReference>
<dbReference type="AlphaFoldDB" id="A0AA86U1N0"/>
<dbReference type="EMBL" id="CAXDID020000041">
    <property type="protein sequence ID" value="CAL6000157.1"/>
    <property type="molecule type" value="Genomic_DNA"/>
</dbReference>
<evidence type="ECO:0000313" key="4">
    <source>
        <dbReference type="EMBL" id="CAI9927838.1"/>
    </source>
</evidence>
<accession>A0AA86U1N0</accession>
<dbReference type="Pfam" id="PF00085">
    <property type="entry name" value="Thioredoxin"/>
    <property type="match status" value="1"/>
</dbReference>
<dbReference type="InterPro" id="IPR036249">
    <property type="entry name" value="Thioredoxin-like_sf"/>
</dbReference>
<proteinExistence type="inferred from homology"/>
<dbReference type="PANTHER" id="PTHR45672:SF3">
    <property type="entry name" value="THIOREDOXIN DOMAIN-CONTAINING PROTEIN 5"/>
    <property type="match status" value="1"/>
</dbReference>
<reference evidence="6 9" key="2">
    <citation type="submission" date="2024-07" db="EMBL/GenBank/DDBJ databases">
        <authorList>
            <person name="Akdeniz Z."/>
        </authorList>
    </citation>
    <scope>NUCLEOTIDE SEQUENCE [LARGE SCALE GENOMIC DNA]</scope>
</reference>
<organism evidence="4">
    <name type="scientific">Hexamita inflata</name>
    <dbReference type="NCBI Taxonomy" id="28002"/>
    <lineage>
        <taxon>Eukaryota</taxon>
        <taxon>Metamonada</taxon>
        <taxon>Diplomonadida</taxon>
        <taxon>Hexamitidae</taxon>
        <taxon>Hexamitinae</taxon>
        <taxon>Hexamita</taxon>
    </lineage>
</organism>
<dbReference type="PROSITE" id="PS51352">
    <property type="entry name" value="THIOREDOXIN_2"/>
    <property type="match status" value="1"/>
</dbReference>
<dbReference type="PANTHER" id="PTHR45672">
    <property type="entry name" value="PROTEIN DISULFIDE-ISOMERASE C17H9.14C-RELATED"/>
    <property type="match status" value="1"/>
</dbReference>
<dbReference type="CDD" id="cd02961">
    <property type="entry name" value="PDI_a_family"/>
    <property type="match status" value="1"/>
</dbReference>
<evidence type="ECO:0000313" key="9">
    <source>
        <dbReference type="Proteomes" id="UP001642409"/>
    </source>
</evidence>
<protein>
    <submittedName>
        <fullName evidence="4">Protein disulfide isomerase</fullName>
    </submittedName>
    <submittedName>
        <fullName evidence="6">Protein_disulfide isomerase</fullName>
    </submittedName>
</protein>
<dbReference type="Gene3D" id="3.40.30.10">
    <property type="entry name" value="Glutaredoxin"/>
    <property type="match status" value="1"/>
</dbReference>
<sequence>MLVFLLTNQARQRLPDISYDIEGELKQAEWTFVRFSAPWCAFSQIAEPEWRKLYTHYGKNVRFVEVNCNSIGQECRDTWDVKGYPAFKLYKNGKFNALFRPTYPRKLDIFTEWLNRQLIVKEE</sequence>
<dbReference type="Proteomes" id="UP001642409">
    <property type="component" value="Unassembled WGS sequence"/>
</dbReference>
<evidence type="ECO:0000256" key="1">
    <source>
        <dbReference type="ARBA" id="ARBA00006347"/>
    </source>
</evidence>
<dbReference type="EMBL" id="CATOUU010000386">
    <property type="protein sequence ID" value="CAI9927838.1"/>
    <property type="molecule type" value="Genomic_DNA"/>
</dbReference>
<dbReference type="SUPFAM" id="SSF52833">
    <property type="entry name" value="Thioredoxin-like"/>
    <property type="match status" value="1"/>
</dbReference>
<dbReference type="GO" id="GO:0005783">
    <property type="term" value="C:endoplasmic reticulum"/>
    <property type="evidence" value="ECO:0007669"/>
    <property type="project" value="TreeGrafter"/>
</dbReference>
<evidence type="ECO:0000313" key="7">
    <source>
        <dbReference type="EMBL" id="CAL6000157.1"/>
    </source>
</evidence>
<dbReference type="InterPro" id="IPR051063">
    <property type="entry name" value="PDI"/>
</dbReference>
<name>A0AA86U1N0_9EUKA</name>
<dbReference type="GO" id="GO:0003756">
    <property type="term" value="F:protein disulfide isomerase activity"/>
    <property type="evidence" value="ECO:0007669"/>
    <property type="project" value="TreeGrafter"/>
</dbReference>
<dbReference type="EMBL" id="CAXDID020000006">
    <property type="protein sequence ID" value="CAL5975358.1"/>
    <property type="molecule type" value="Genomic_DNA"/>
</dbReference>
<comment type="caution">
    <text evidence="4">The sequence shown here is derived from an EMBL/GenBank/DDBJ whole genome shotgun (WGS) entry which is preliminary data.</text>
</comment>